<name>A0A5C8ZX90_9GAMM</name>
<keyword evidence="2" id="KW-1185">Reference proteome</keyword>
<protein>
    <submittedName>
        <fullName evidence="1">Uncharacterized protein</fullName>
    </submittedName>
</protein>
<evidence type="ECO:0000313" key="2">
    <source>
        <dbReference type="Proteomes" id="UP000321933"/>
    </source>
</evidence>
<dbReference type="RefSeq" id="WP_148063021.1">
    <property type="nucleotide sequence ID" value="NZ_VRYZ01000002.1"/>
</dbReference>
<organism evidence="1 2">
    <name type="scientific">Parahaliea aestuarii</name>
    <dbReference type="NCBI Taxonomy" id="1852021"/>
    <lineage>
        <taxon>Bacteria</taxon>
        <taxon>Pseudomonadati</taxon>
        <taxon>Pseudomonadota</taxon>
        <taxon>Gammaproteobacteria</taxon>
        <taxon>Cellvibrionales</taxon>
        <taxon>Halieaceae</taxon>
        <taxon>Parahaliea</taxon>
    </lineage>
</organism>
<comment type="caution">
    <text evidence="1">The sequence shown here is derived from an EMBL/GenBank/DDBJ whole genome shotgun (WGS) entry which is preliminary data.</text>
</comment>
<dbReference type="OrthoDB" id="5737311at2"/>
<sequence length="264" mass="29773">MCKYELTRSAFSISVIAALLIWQPHSNGFELEKDKPLHNSPEKFSSSRGEPEFTEQFDLHGVTYTGVVGVPYQIKDVKLEDAGDISTIIPTLSQLYELSPGDTLKVHEKTTQQDRDQYTLYLWVGNAQVRIPLRIYVNTKDLRISEIHGALPVSSTLKFHHPDNASSALKKVLQFRESPPPDSKYIKYWIFSSDQSQIREQGGHFVSKAFIPGRGKSLRSFWSVGLELLSPIELEDGKTTITHEWFLVDPEGSVDADIVAVTTH</sequence>
<proteinExistence type="predicted"/>
<dbReference type="EMBL" id="VRYZ01000002">
    <property type="protein sequence ID" value="TXS93086.1"/>
    <property type="molecule type" value="Genomic_DNA"/>
</dbReference>
<dbReference type="Proteomes" id="UP000321933">
    <property type="component" value="Unassembled WGS sequence"/>
</dbReference>
<reference evidence="1 2" key="1">
    <citation type="submission" date="2019-08" db="EMBL/GenBank/DDBJ databases">
        <title>Parahaliea maris sp. nov., isolated from the surface seawater.</title>
        <authorList>
            <person name="Liu Y."/>
        </authorList>
    </citation>
    <scope>NUCLEOTIDE SEQUENCE [LARGE SCALE GENOMIC DNA]</scope>
    <source>
        <strain evidence="1 2">S2-26</strain>
    </source>
</reference>
<accession>A0A5C8ZX90</accession>
<gene>
    <name evidence="1" type="ORF">FVW59_04285</name>
</gene>
<evidence type="ECO:0000313" key="1">
    <source>
        <dbReference type="EMBL" id="TXS93086.1"/>
    </source>
</evidence>
<dbReference type="AlphaFoldDB" id="A0A5C8ZX90"/>